<feature type="region of interest" description="Disordered" evidence="1">
    <location>
        <begin position="13"/>
        <end position="33"/>
    </location>
</feature>
<feature type="compositionally biased region" description="Basic and acidic residues" evidence="1">
    <location>
        <begin position="23"/>
        <end position="33"/>
    </location>
</feature>
<dbReference type="PANTHER" id="PTHR11365">
    <property type="entry name" value="5-OXOPROLINASE RELATED"/>
    <property type="match status" value="1"/>
</dbReference>
<dbReference type="Proteomes" id="UP000095282">
    <property type="component" value="Unplaced"/>
</dbReference>
<protein>
    <submittedName>
        <fullName evidence="4">Hydantoinase_B domain-containing protein</fullName>
    </submittedName>
</protein>
<dbReference type="STRING" id="1561998.A0A1I7TQI6"/>
<evidence type="ECO:0000259" key="2">
    <source>
        <dbReference type="Pfam" id="PF02538"/>
    </source>
</evidence>
<dbReference type="GO" id="GO:0006749">
    <property type="term" value="P:glutathione metabolic process"/>
    <property type="evidence" value="ECO:0007669"/>
    <property type="project" value="TreeGrafter"/>
</dbReference>
<evidence type="ECO:0000313" key="4">
    <source>
        <dbReference type="WBParaSite" id="Csp11.Scaffold629.g10771.t2"/>
    </source>
</evidence>
<dbReference type="InterPro" id="IPR003692">
    <property type="entry name" value="Hydantoinase_B"/>
</dbReference>
<dbReference type="Pfam" id="PF02538">
    <property type="entry name" value="Hydantoinase_B"/>
    <property type="match status" value="1"/>
</dbReference>
<dbReference type="PANTHER" id="PTHR11365:SF2">
    <property type="entry name" value="5-OXOPROLINASE"/>
    <property type="match status" value="1"/>
</dbReference>
<dbReference type="WBParaSite" id="Csp11.Scaffold629.g10771.t2">
    <property type="protein sequence ID" value="Csp11.Scaffold629.g10771.t2"/>
    <property type="gene ID" value="Csp11.Scaffold629.g10771"/>
</dbReference>
<evidence type="ECO:0000313" key="3">
    <source>
        <dbReference type="Proteomes" id="UP000095282"/>
    </source>
</evidence>
<feature type="domain" description="Hydantoinase B/oxoprolinase" evidence="2">
    <location>
        <begin position="43"/>
        <end position="366"/>
    </location>
</feature>
<dbReference type="GO" id="GO:0017168">
    <property type="term" value="F:5-oxoprolinase (ATP-hydrolyzing) activity"/>
    <property type="evidence" value="ECO:0007669"/>
    <property type="project" value="TreeGrafter"/>
</dbReference>
<name>A0A1I7TQI6_9PELO</name>
<dbReference type="AlphaFoldDB" id="A0A1I7TQI6"/>
<dbReference type="GO" id="GO:0005829">
    <property type="term" value="C:cytosol"/>
    <property type="evidence" value="ECO:0007669"/>
    <property type="project" value="TreeGrafter"/>
</dbReference>
<proteinExistence type="predicted"/>
<reference evidence="4" key="1">
    <citation type="submission" date="2016-11" db="UniProtKB">
        <authorList>
            <consortium name="WormBaseParasite"/>
        </authorList>
    </citation>
    <scope>IDENTIFICATION</scope>
</reference>
<sequence>MFNFPYNFPYSTGQSPRYLRPSPETDSRQKKSRDNNRNLLVVVVGIQLVTSLIEEYSLDVVHAYMQHIQNTAELCVREMLKKVGRRVKEKTGKSQLRGEDYMDDGTVIQLTVDINTDEGSATFDFTGTGPESYSSTNAPRAVTMSAITYCLRCLVEKEIPLNNGCLAPIQIIIPDGTILSPSETAPVVAGNVLTSQRLCDVIFKTFDVVAASQGCMNNLVFGDEKCGYYETIAGGAGAGKGFDGRSGVHTHMTNTRITDPEILENRFPVVLREWRLRNGSGGDGKWKGGDGVVRQLEFTRKLTMSLLTERRAFEPYGLHGGQNGRRGLNLLKRKGRAVNIGSKASFDIAKGDILCIQTPGGGGYGAK</sequence>
<dbReference type="InterPro" id="IPR045079">
    <property type="entry name" value="Oxoprolinase-like"/>
</dbReference>
<organism evidence="3 4">
    <name type="scientific">Caenorhabditis tropicalis</name>
    <dbReference type="NCBI Taxonomy" id="1561998"/>
    <lineage>
        <taxon>Eukaryota</taxon>
        <taxon>Metazoa</taxon>
        <taxon>Ecdysozoa</taxon>
        <taxon>Nematoda</taxon>
        <taxon>Chromadorea</taxon>
        <taxon>Rhabditida</taxon>
        <taxon>Rhabditina</taxon>
        <taxon>Rhabditomorpha</taxon>
        <taxon>Rhabditoidea</taxon>
        <taxon>Rhabditidae</taxon>
        <taxon>Peloderinae</taxon>
        <taxon>Caenorhabditis</taxon>
    </lineage>
</organism>
<evidence type="ECO:0000256" key="1">
    <source>
        <dbReference type="SAM" id="MobiDB-lite"/>
    </source>
</evidence>
<accession>A0A1I7TQI6</accession>
<keyword evidence="3" id="KW-1185">Reference proteome</keyword>